<sequence>MRYDKLGGKNIKLIFRFFKNKSLFCEDSKPKRPMSSSGGFVQIFGKFPSLFKKISSRF</sequence>
<comment type="caution">
    <text evidence="1">The sequence shown here is derived from an EMBL/GenBank/DDBJ whole genome shotgun (WGS) entry which is preliminary data.</text>
</comment>
<gene>
    <name evidence="1" type="ORF">S03H2_03234</name>
</gene>
<proteinExistence type="predicted"/>
<organism evidence="1">
    <name type="scientific">marine sediment metagenome</name>
    <dbReference type="NCBI Taxonomy" id="412755"/>
    <lineage>
        <taxon>unclassified sequences</taxon>
        <taxon>metagenomes</taxon>
        <taxon>ecological metagenomes</taxon>
    </lineage>
</organism>
<evidence type="ECO:0000313" key="1">
    <source>
        <dbReference type="EMBL" id="GAH29934.1"/>
    </source>
</evidence>
<dbReference type="EMBL" id="BARU01001174">
    <property type="protein sequence ID" value="GAH29934.1"/>
    <property type="molecule type" value="Genomic_DNA"/>
</dbReference>
<name>X1FKM9_9ZZZZ</name>
<reference evidence="1" key="1">
    <citation type="journal article" date="2014" name="Front. Microbiol.">
        <title>High frequency of phylogenetically diverse reductive dehalogenase-homologous genes in deep subseafloor sedimentary metagenomes.</title>
        <authorList>
            <person name="Kawai M."/>
            <person name="Futagami T."/>
            <person name="Toyoda A."/>
            <person name="Takaki Y."/>
            <person name="Nishi S."/>
            <person name="Hori S."/>
            <person name="Arai W."/>
            <person name="Tsubouchi T."/>
            <person name="Morono Y."/>
            <person name="Uchiyama I."/>
            <person name="Ito T."/>
            <person name="Fujiyama A."/>
            <person name="Inagaki F."/>
            <person name="Takami H."/>
        </authorList>
    </citation>
    <scope>NUCLEOTIDE SEQUENCE</scope>
    <source>
        <strain evidence="1">Expedition CK06-06</strain>
    </source>
</reference>
<protein>
    <submittedName>
        <fullName evidence="1">Uncharacterized protein</fullName>
    </submittedName>
</protein>
<dbReference type="AlphaFoldDB" id="X1FKM9"/>
<accession>X1FKM9</accession>